<evidence type="ECO:0000313" key="1">
    <source>
        <dbReference type="EMBL" id="GIH66465.1"/>
    </source>
</evidence>
<name>A0ABQ4GYE9_9ACTN</name>
<reference evidence="1 2" key="1">
    <citation type="submission" date="2021-01" db="EMBL/GenBank/DDBJ databases">
        <title>Whole genome shotgun sequence of Microbispora siamensis NBRC 104113.</title>
        <authorList>
            <person name="Komaki H."/>
            <person name="Tamura T."/>
        </authorList>
    </citation>
    <scope>NUCLEOTIDE SEQUENCE [LARGE SCALE GENOMIC DNA]</scope>
    <source>
        <strain evidence="1 2">NBRC 104113</strain>
    </source>
</reference>
<evidence type="ECO:0000313" key="2">
    <source>
        <dbReference type="Proteomes" id="UP000660454"/>
    </source>
</evidence>
<sequence length="169" mass="18606">MVNLLASMVDMISLTPGDDFVITEVTDGEITGDPGPGDGAPLVGPGIHAGPSGLILTSQLPFQTSRMVEKNDHFVRYELCDGPPEPLESWAELWNGELRIDSGTIALSEYSSDGAWKELEPFDLGETGLSWSVRVLTKVMTNTEEPDFPRDVYQVQLYRLQLWRPGLTP</sequence>
<protein>
    <recommendedName>
        <fullName evidence="3">Allene oxide cyclase barrel-like domain-containing protein</fullName>
    </recommendedName>
</protein>
<comment type="caution">
    <text evidence="1">The sequence shown here is derived from an EMBL/GenBank/DDBJ whole genome shotgun (WGS) entry which is preliminary data.</text>
</comment>
<organism evidence="1 2">
    <name type="scientific">Microbispora siamensis</name>
    <dbReference type="NCBI Taxonomy" id="564413"/>
    <lineage>
        <taxon>Bacteria</taxon>
        <taxon>Bacillati</taxon>
        <taxon>Actinomycetota</taxon>
        <taxon>Actinomycetes</taxon>
        <taxon>Streptosporangiales</taxon>
        <taxon>Streptosporangiaceae</taxon>
        <taxon>Microbispora</taxon>
    </lineage>
</organism>
<gene>
    <name evidence="1" type="ORF">Msi02_72820</name>
</gene>
<dbReference type="EMBL" id="BOOF01000054">
    <property type="protein sequence ID" value="GIH66465.1"/>
    <property type="molecule type" value="Genomic_DNA"/>
</dbReference>
<proteinExistence type="predicted"/>
<dbReference type="Proteomes" id="UP000660454">
    <property type="component" value="Unassembled WGS sequence"/>
</dbReference>
<keyword evidence="2" id="KW-1185">Reference proteome</keyword>
<accession>A0ABQ4GYE9</accession>
<dbReference type="RefSeq" id="WP_204052297.1">
    <property type="nucleotide sequence ID" value="NZ_BOOF01000054.1"/>
</dbReference>
<evidence type="ECO:0008006" key="3">
    <source>
        <dbReference type="Google" id="ProtNLM"/>
    </source>
</evidence>